<proteinExistence type="predicted"/>
<dbReference type="AlphaFoldDB" id="A0A5B7D3J0"/>
<dbReference type="Proteomes" id="UP000324222">
    <property type="component" value="Unassembled WGS sequence"/>
</dbReference>
<keyword evidence="2" id="KW-0732">Signal</keyword>
<feature type="region of interest" description="Disordered" evidence="1">
    <location>
        <begin position="74"/>
        <end position="126"/>
    </location>
</feature>
<evidence type="ECO:0000313" key="4">
    <source>
        <dbReference type="Proteomes" id="UP000324222"/>
    </source>
</evidence>
<reference evidence="3 4" key="1">
    <citation type="submission" date="2019-05" db="EMBL/GenBank/DDBJ databases">
        <title>Another draft genome of Portunus trituberculatus and its Hox gene families provides insights of decapod evolution.</title>
        <authorList>
            <person name="Jeong J.-H."/>
            <person name="Song I."/>
            <person name="Kim S."/>
            <person name="Choi T."/>
            <person name="Kim D."/>
            <person name="Ryu S."/>
            <person name="Kim W."/>
        </authorList>
    </citation>
    <scope>NUCLEOTIDE SEQUENCE [LARGE SCALE GENOMIC DNA]</scope>
    <source>
        <tissue evidence="3">Muscle</tissue>
    </source>
</reference>
<feature type="chain" id="PRO_5022888571" evidence="2">
    <location>
        <begin position="30"/>
        <end position="126"/>
    </location>
</feature>
<accession>A0A5B7D3J0</accession>
<feature type="signal peptide" evidence="2">
    <location>
        <begin position="1"/>
        <end position="29"/>
    </location>
</feature>
<sequence>MDHTNLGTLASRRWMSPSLFLLLFLSLSSDDVHSPSEFVGGPENKLKSRHNSTPQIIIVNTNYQEWSPSTSIRAQLPLRQAERRLRGETGDGRKGEREGGRGGEGKNSSRSGPLSHPAGIMRENGK</sequence>
<feature type="region of interest" description="Disordered" evidence="1">
    <location>
        <begin position="33"/>
        <end position="52"/>
    </location>
</feature>
<dbReference type="EMBL" id="VSRR010000485">
    <property type="protein sequence ID" value="MPC16190.1"/>
    <property type="molecule type" value="Genomic_DNA"/>
</dbReference>
<evidence type="ECO:0000256" key="1">
    <source>
        <dbReference type="SAM" id="MobiDB-lite"/>
    </source>
</evidence>
<gene>
    <name evidence="3" type="ORF">E2C01_009010</name>
</gene>
<keyword evidence="4" id="KW-1185">Reference proteome</keyword>
<name>A0A5B7D3J0_PORTR</name>
<evidence type="ECO:0000256" key="2">
    <source>
        <dbReference type="SAM" id="SignalP"/>
    </source>
</evidence>
<evidence type="ECO:0000313" key="3">
    <source>
        <dbReference type="EMBL" id="MPC16190.1"/>
    </source>
</evidence>
<organism evidence="3 4">
    <name type="scientific">Portunus trituberculatus</name>
    <name type="common">Swimming crab</name>
    <name type="synonym">Neptunus trituberculatus</name>
    <dbReference type="NCBI Taxonomy" id="210409"/>
    <lineage>
        <taxon>Eukaryota</taxon>
        <taxon>Metazoa</taxon>
        <taxon>Ecdysozoa</taxon>
        <taxon>Arthropoda</taxon>
        <taxon>Crustacea</taxon>
        <taxon>Multicrustacea</taxon>
        <taxon>Malacostraca</taxon>
        <taxon>Eumalacostraca</taxon>
        <taxon>Eucarida</taxon>
        <taxon>Decapoda</taxon>
        <taxon>Pleocyemata</taxon>
        <taxon>Brachyura</taxon>
        <taxon>Eubrachyura</taxon>
        <taxon>Portunoidea</taxon>
        <taxon>Portunidae</taxon>
        <taxon>Portuninae</taxon>
        <taxon>Portunus</taxon>
    </lineage>
</organism>
<protein>
    <submittedName>
        <fullName evidence="3">Uncharacterized protein</fullName>
    </submittedName>
</protein>
<comment type="caution">
    <text evidence="3">The sequence shown here is derived from an EMBL/GenBank/DDBJ whole genome shotgun (WGS) entry which is preliminary data.</text>
</comment>
<feature type="compositionally biased region" description="Basic and acidic residues" evidence="1">
    <location>
        <begin position="80"/>
        <end position="104"/>
    </location>
</feature>